<comment type="caution">
    <text evidence="3">The sequence shown here is derived from an EMBL/GenBank/DDBJ whole genome shotgun (WGS) entry which is preliminary data.</text>
</comment>
<evidence type="ECO:0000313" key="3">
    <source>
        <dbReference type="EMBL" id="KHN81553.1"/>
    </source>
</evidence>
<evidence type="ECO:0000313" key="4">
    <source>
        <dbReference type="Proteomes" id="UP000031036"/>
    </source>
</evidence>
<reference evidence="3 4" key="1">
    <citation type="submission" date="2014-11" db="EMBL/GenBank/DDBJ databases">
        <title>Genetic blueprint of the zoonotic pathogen Toxocara canis.</title>
        <authorList>
            <person name="Zhu X.-Q."/>
            <person name="Korhonen P.K."/>
            <person name="Cai H."/>
            <person name="Young N.D."/>
            <person name="Nejsum P."/>
            <person name="von Samson-Himmelstjerna G."/>
            <person name="Boag P.R."/>
            <person name="Tan P."/>
            <person name="Li Q."/>
            <person name="Min J."/>
            <person name="Yang Y."/>
            <person name="Wang X."/>
            <person name="Fang X."/>
            <person name="Hall R.S."/>
            <person name="Hofmann A."/>
            <person name="Sternberg P.W."/>
            <person name="Jex A.R."/>
            <person name="Gasser R.B."/>
        </authorList>
    </citation>
    <scope>NUCLEOTIDE SEQUENCE [LARGE SCALE GENOMIC DNA]</scope>
    <source>
        <strain evidence="3">PN_DK_2014</strain>
    </source>
</reference>
<dbReference type="OrthoDB" id="1081007at2759"/>
<protein>
    <submittedName>
        <fullName evidence="3">Gamma-glutamyltranspeptidase 1</fullName>
    </submittedName>
</protein>
<feature type="active site" description="Nucleophile" evidence="1">
    <location>
        <position position="348"/>
    </location>
</feature>
<dbReference type="AlphaFoldDB" id="A0A0B2VJ19"/>
<dbReference type="PANTHER" id="PTHR11686:SF17">
    <property type="entry name" value="GAMMA-GLUTAMYLTRANSPEPTIDASE 1"/>
    <property type="match status" value="1"/>
</dbReference>
<organism evidence="3 4">
    <name type="scientific">Toxocara canis</name>
    <name type="common">Canine roundworm</name>
    <dbReference type="NCBI Taxonomy" id="6265"/>
    <lineage>
        <taxon>Eukaryota</taxon>
        <taxon>Metazoa</taxon>
        <taxon>Ecdysozoa</taxon>
        <taxon>Nematoda</taxon>
        <taxon>Chromadorea</taxon>
        <taxon>Rhabditida</taxon>
        <taxon>Spirurina</taxon>
        <taxon>Ascaridomorpha</taxon>
        <taxon>Ascaridoidea</taxon>
        <taxon>Toxocaridae</taxon>
        <taxon>Toxocara</taxon>
    </lineage>
</organism>
<sequence length="541" mass="59679">MADGHTRSDVKDTERNYKWPPPSYSYMGKYTHAVVTCDHGLCSEVGRNILLRGGNAVDATIASLFCLGVTNPQSSGIGGGFILALYNRTTQHCTIIDARETAPQKAYRDMYLNDEFGSKYGFRAIATPGEIAGYWLAYNKFGSGRIPWADLVKPAIDLCRNGVPISEYLGYVLGVKEKHFRTLPSMQGWINNATNKVFLAGDIIKRPELAATLERLANSSNPEELFYRGDMADTIVQEIQKNGGILTKEDLANFKPVIHDKPLINDHFSGDLAMCGPPPPSSFSVTQLIVSVMAKFYGPRSHKQLLYKSPLFYHRLIEAQKFAYAQRTLLGEIFMKGFFVLQKTDHGTSHVCTLDAEGNGVSATSTVNRWFGAVVQSDKLGIVWNDEMDDFSSPGMPNGFGFAPSQTNFIEPGKKPMSSMSPMLIYNKRSGDLKMVVGASGGSKIISAMAKPIVRTLFFNETIKEAIDAPTMHNQFTPDITQLEGDVPEELVEDLKTIFGQTFKPTTGFEGIMQGIVIDDDGSIYANGDFRRKTDMHPGGY</sequence>
<dbReference type="STRING" id="6265.A0A0B2VJ19"/>
<name>A0A0B2VJ19_TOXCA</name>
<accession>A0A0B2VJ19</accession>
<feature type="binding site" evidence="2">
    <location>
        <position position="390"/>
    </location>
    <ligand>
        <name>L-glutamate</name>
        <dbReference type="ChEBI" id="CHEBI:29985"/>
    </ligand>
</feature>
<dbReference type="Gene3D" id="3.60.20.40">
    <property type="match status" value="1"/>
</dbReference>
<dbReference type="InterPro" id="IPR000101">
    <property type="entry name" value="GGT_peptidase"/>
</dbReference>
<dbReference type="PRINTS" id="PR01210">
    <property type="entry name" value="GGTRANSPTASE"/>
</dbReference>
<dbReference type="GO" id="GO:0036374">
    <property type="term" value="F:glutathione hydrolase activity"/>
    <property type="evidence" value="ECO:0007669"/>
    <property type="project" value="InterPro"/>
</dbReference>
<dbReference type="Pfam" id="PF01019">
    <property type="entry name" value="G_glu_transpept"/>
    <property type="match status" value="2"/>
</dbReference>
<proteinExistence type="predicted"/>
<dbReference type="PANTHER" id="PTHR11686">
    <property type="entry name" value="GAMMA GLUTAMYL TRANSPEPTIDASE"/>
    <property type="match status" value="1"/>
</dbReference>
<dbReference type="FunFam" id="3.60.20.40:FF:000006">
    <property type="entry name" value="Protein CBG05566"/>
    <property type="match status" value="1"/>
</dbReference>
<dbReference type="SUPFAM" id="SSF56235">
    <property type="entry name" value="N-terminal nucleophile aminohydrolases (Ntn hydrolases)"/>
    <property type="match status" value="1"/>
</dbReference>
<dbReference type="InterPro" id="IPR029055">
    <property type="entry name" value="Ntn_hydrolases_N"/>
</dbReference>
<dbReference type="Proteomes" id="UP000031036">
    <property type="component" value="Unassembled WGS sequence"/>
</dbReference>
<dbReference type="Gene3D" id="1.10.246.130">
    <property type="match status" value="1"/>
</dbReference>
<feature type="binding site" evidence="2">
    <location>
        <position position="442"/>
    </location>
    <ligand>
        <name>L-glutamate</name>
        <dbReference type="ChEBI" id="CHEBI:29985"/>
    </ligand>
</feature>
<dbReference type="EMBL" id="JPKZ01001493">
    <property type="protein sequence ID" value="KHN81553.1"/>
    <property type="molecule type" value="Genomic_DNA"/>
</dbReference>
<dbReference type="GO" id="GO:0005886">
    <property type="term" value="C:plasma membrane"/>
    <property type="evidence" value="ECO:0007669"/>
    <property type="project" value="TreeGrafter"/>
</dbReference>
<dbReference type="InterPro" id="IPR043138">
    <property type="entry name" value="GGT_lsub"/>
</dbReference>
<dbReference type="InterPro" id="IPR043137">
    <property type="entry name" value="GGT_ssub_C"/>
</dbReference>
<dbReference type="OMA" id="GFMLVHL"/>
<dbReference type="GO" id="GO:0006751">
    <property type="term" value="P:glutathione catabolic process"/>
    <property type="evidence" value="ECO:0007669"/>
    <property type="project" value="InterPro"/>
</dbReference>
<feature type="binding site" evidence="2">
    <location>
        <begin position="366"/>
        <end position="368"/>
    </location>
    <ligand>
        <name>L-glutamate</name>
        <dbReference type="ChEBI" id="CHEBI:29985"/>
    </ligand>
</feature>
<gene>
    <name evidence="3" type="primary">GGT1</name>
    <name evidence="3" type="ORF">Tcan_14464</name>
</gene>
<keyword evidence="4" id="KW-1185">Reference proteome</keyword>
<evidence type="ECO:0000256" key="2">
    <source>
        <dbReference type="PIRSR" id="PIRSR600101-2"/>
    </source>
</evidence>
<dbReference type="MEROPS" id="T03.009"/>
<feature type="binding site" evidence="2">
    <location>
        <position position="99"/>
    </location>
    <ligand>
        <name>L-glutamate</name>
        <dbReference type="ChEBI" id="CHEBI:29985"/>
    </ligand>
</feature>
<evidence type="ECO:0000256" key="1">
    <source>
        <dbReference type="PIRSR" id="PIRSR600101-1"/>
    </source>
</evidence>
<feature type="binding site" evidence="2">
    <location>
        <begin position="418"/>
        <end position="419"/>
    </location>
    <ligand>
        <name>L-glutamate</name>
        <dbReference type="ChEBI" id="CHEBI:29985"/>
    </ligand>
</feature>